<evidence type="ECO:0000313" key="2">
    <source>
        <dbReference type="EMBL" id="CAG8570365.1"/>
    </source>
</evidence>
<dbReference type="OrthoDB" id="10442577at2759"/>
<dbReference type="Proteomes" id="UP000789739">
    <property type="component" value="Unassembled WGS sequence"/>
</dbReference>
<protein>
    <submittedName>
        <fullName evidence="2">4207_t:CDS:1</fullName>
    </submittedName>
</protein>
<sequence length="338" mass="36446">MPRTPRTPRTPLIPPTARVATRSLQTPTTPITPTNSSNDDAPIAARLRPRANKTTEASTPIKQSKAQPTPTKRSRRKVTLDSEAVNSQTINQSHDSDVTTNIEATNEVSVVVIVHKDGNISNDETTLDNKAVDDAVDSTTIQAIESDNVDTSTSVNDVQTVAKSHSDSADVDALNNQVTLVNNESVEEVQIVIDSPIDDQSHDSDSTDGKYTPSHTVNGTTSPETTESHNITTEKDREEGIRNTTESHDASASTVIAAESHNIITEEEIRNKTVNNSKSPETTESAGASVVVTAAKEQGELQEPNTAEFLVPNDIVIPRLLPSELIQQVQSKKEYGNS</sequence>
<feature type="region of interest" description="Disordered" evidence="1">
    <location>
        <begin position="194"/>
        <end position="253"/>
    </location>
</feature>
<feature type="compositionally biased region" description="Polar residues" evidence="1">
    <location>
        <begin position="84"/>
        <end position="94"/>
    </location>
</feature>
<feature type="compositionally biased region" description="Polar residues" evidence="1">
    <location>
        <begin position="213"/>
        <end position="231"/>
    </location>
</feature>
<dbReference type="EMBL" id="CAJVPI010000768">
    <property type="protein sequence ID" value="CAG8570365.1"/>
    <property type="molecule type" value="Genomic_DNA"/>
</dbReference>
<name>A0A9N9G1C5_9GLOM</name>
<gene>
    <name evidence="2" type="ORF">PBRASI_LOCUS6066</name>
</gene>
<evidence type="ECO:0000313" key="3">
    <source>
        <dbReference type="Proteomes" id="UP000789739"/>
    </source>
</evidence>
<feature type="compositionally biased region" description="Basic and acidic residues" evidence="1">
    <location>
        <begin position="232"/>
        <end position="249"/>
    </location>
</feature>
<keyword evidence="3" id="KW-1185">Reference proteome</keyword>
<feature type="compositionally biased region" description="Polar residues" evidence="1">
    <location>
        <begin position="52"/>
        <end position="71"/>
    </location>
</feature>
<proteinExistence type="predicted"/>
<feature type="compositionally biased region" description="Low complexity" evidence="1">
    <location>
        <begin position="1"/>
        <end position="18"/>
    </location>
</feature>
<feature type="compositionally biased region" description="Basic and acidic residues" evidence="1">
    <location>
        <begin position="199"/>
        <end position="208"/>
    </location>
</feature>
<reference evidence="2" key="1">
    <citation type="submission" date="2021-06" db="EMBL/GenBank/DDBJ databases">
        <authorList>
            <person name="Kallberg Y."/>
            <person name="Tangrot J."/>
            <person name="Rosling A."/>
        </authorList>
    </citation>
    <scope>NUCLEOTIDE SEQUENCE</scope>
    <source>
        <strain evidence="2">BR232B</strain>
    </source>
</reference>
<comment type="caution">
    <text evidence="2">The sequence shown here is derived from an EMBL/GenBank/DDBJ whole genome shotgun (WGS) entry which is preliminary data.</text>
</comment>
<evidence type="ECO:0000256" key="1">
    <source>
        <dbReference type="SAM" id="MobiDB-lite"/>
    </source>
</evidence>
<dbReference type="AlphaFoldDB" id="A0A9N9G1C5"/>
<organism evidence="2 3">
    <name type="scientific">Paraglomus brasilianum</name>
    <dbReference type="NCBI Taxonomy" id="144538"/>
    <lineage>
        <taxon>Eukaryota</taxon>
        <taxon>Fungi</taxon>
        <taxon>Fungi incertae sedis</taxon>
        <taxon>Mucoromycota</taxon>
        <taxon>Glomeromycotina</taxon>
        <taxon>Glomeromycetes</taxon>
        <taxon>Paraglomerales</taxon>
        <taxon>Paraglomeraceae</taxon>
        <taxon>Paraglomus</taxon>
    </lineage>
</organism>
<feature type="region of interest" description="Disordered" evidence="1">
    <location>
        <begin position="1"/>
        <end position="94"/>
    </location>
</feature>
<accession>A0A9N9G1C5</accession>